<keyword evidence="2" id="KW-0472">Membrane</keyword>
<evidence type="ECO:0000313" key="4">
    <source>
        <dbReference type="Proteomes" id="UP000647860"/>
    </source>
</evidence>
<feature type="region of interest" description="Disordered" evidence="1">
    <location>
        <begin position="170"/>
        <end position="402"/>
    </location>
</feature>
<keyword evidence="2" id="KW-1133">Transmembrane helix</keyword>
<evidence type="ECO:0000313" key="3">
    <source>
        <dbReference type="EMBL" id="GIJ14103.1"/>
    </source>
</evidence>
<protein>
    <submittedName>
        <fullName evidence="3">Uncharacterized protein</fullName>
    </submittedName>
</protein>
<accession>A0ABQ4I8G0</accession>
<feature type="compositionally biased region" description="Polar residues" evidence="1">
    <location>
        <begin position="327"/>
        <end position="339"/>
    </location>
</feature>
<feature type="compositionally biased region" description="Gly residues" evidence="1">
    <location>
        <begin position="221"/>
        <end position="258"/>
    </location>
</feature>
<gene>
    <name evidence="3" type="ORF">Vgi01_07870</name>
</gene>
<name>A0ABQ4I8G0_9ACTN</name>
<keyword evidence="2" id="KW-0812">Transmembrane</keyword>
<dbReference type="Proteomes" id="UP000647860">
    <property type="component" value="Unassembled WGS sequence"/>
</dbReference>
<evidence type="ECO:0000256" key="2">
    <source>
        <dbReference type="SAM" id="Phobius"/>
    </source>
</evidence>
<organism evidence="3 4">
    <name type="scientific">Micromonospora gifhornensis</name>
    <dbReference type="NCBI Taxonomy" id="84594"/>
    <lineage>
        <taxon>Bacteria</taxon>
        <taxon>Bacillati</taxon>
        <taxon>Actinomycetota</taxon>
        <taxon>Actinomycetes</taxon>
        <taxon>Micromonosporales</taxon>
        <taxon>Micromonosporaceae</taxon>
        <taxon>Micromonospora</taxon>
    </lineage>
</organism>
<keyword evidence="4" id="KW-1185">Reference proteome</keyword>
<feature type="transmembrane region" description="Helical" evidence="2">
    <location>
        <begin position="59"/>
        <end position="82"/>
    </location>
</feature>
<dbReference type="RefSeq" id="WP_204290151.1">
    <property type="nucleotide sequence ID" value="NZ_BAAAGZ010000024.1"/>
</dbReference>
<feature type="transmembrane region" description="Helical" evidence="2">
    <location>
        <begin position="94"/>
        <end position="117"/>
    </location>
</feature>
<dbReference type="EMBL" id="BOPA01000008">
    <property type="protein sequence ID" value="GIJ14103.1"/>
    <property type="molecule type" value="Genomic_DNA"/>
</dbReference>
<evidence type="ECO:0000256" key="1">
    <source>
        <dbReference type="SAM" id="MobiDB-lite"/>
    </source>
</evidence>
<feature type="transmembrane region" description="Helical" evidence="2">
    <location>
        <begin position="137"/>
        <end position="155"/>
    </location>
</feature>
<proteinExistence type="predicted"/>
<feature type="compositionally biased region" description="Low complexity" evidence="1">
    <location>
        <begin position="208"/>
        <end position="220"/>
    </location>
</feature>
<comment type="caution">
    <text evidence="3">The sequence shown here is derived from an EMBL/GenBank/DDBJ whole genome shotgun (WGS) entry which is preliminary data.</text>
</comment>
<feature type="compositionally biased region" description="Pro residues" evidence="1">
    <location>
        <begin position="296"/>
        <end position="310"/>
    </location>
</feature>
<feature type="transmembrane region" description="Helical" evidence="2">
    <location>
        <begin position="25"/>
        <end position="47"/>
    </location>
</feature>
<feature type="compositionally biased region" description="Low complexity" evidence="1">
    <location>
        <begin position="284"/>
        <end position="295"/>
    </location>
</feature>
<sequence length="402" mass="40526">MTSPAEPPPHTPTPAAQVTGPLRELAALVLLAANAVFLFVGLIRLVTPQGAYSTVTGRAGSAFFAFIGLEAVVLPVLAVLLATHIAPAVPRAKLITQVALVEYAVSAVLGGLTLLIWTVGRLAEAQIFDALTGMLTRAAWVALFGVAAYVVWSIWRRLYHVPRPKAEPGMYGTPQSGWPGNPGQPGGAPGQPWYPGQPGPGGAGQSGYPGQPAPGQSGYAGQPGPGGVGQSGYPGQSGSGEGGQSGYPAGGWSSGGWSAGDQPSSTGAGQETGSGAGWPMAGQAPSSPESSASPHTWPPHGQPAVPPQSPPSASQPSAPPFGQPASTDATQTIARQNAEPTEAIARPGAEPTQAIARPSEATSSGDPTEAIARPGAEPTQALPRPDGDEDRTRRIDLGGQST</sequence>
<reference evidence="3 4" key="1">
    <citation type="submission" date="2021-01" db="EMBL/GenBank/DDBJ databases">
        <title>Whole genome shotgun sequence of Verrucosispora gifhornensis NBRC 16317.</title>
        <authorList>
            <person name="Komaki H."/>
            <person name="Tamura T."/>
        </authorList>
    </citation>
    <scope>NUCLEOTIDE SEQUENCE [LARGE SCALE GENOMIC DNA]</scope>
    <source>
        <strain evidence="3 4">NBRC 16317</strain>
    </source>
</reference>